<dbReference type="EMBL" id="CATQJL010000326">
    <property type="protein sequence ID" value="CAJ0609152.1"/>
    <property type="molecule type" value="Genomic_DNA"/>
</dbReference>
<evidence type="ECO:0000256" key="5">
    <source>
        <dbReference type="SAM" id="SignalP"/>
    </source>
</evidence>
<dbReference type="InterPro" id="IPR001534">
    <property type="entry name" value="Transthyretin-like"/>
</dbReference>
<dbReference type="Gene3D" id="2.60.40.3330">
    <property type="match status" value="1"/>
</dbReference>
<dbReference type="GO" id="GO:0005576">
    <property type="term" value="C:extracellular region"/>
    <property type="evidence" value="ECO:0007669"/>
    <property type="project" value="UniProtKB-SubCell"/>
</dbReference>
<evidence type="ECO:0000256" key="2">
    <source>
        <dbReference type="ARBA" id="ARBA00010112"/>
    </source>
</evidence>
<organism evidence="6 7">
    <name type="scientific">Cylicocyclus nassatus</name>
    <name type="common">Nematode worm</name>
    <dbReference type="NCBI Taxonomy" id="53992"/>
    <lineage>
        <taxon>Eukaryota</taxon>
        <taxon>Metazoa</taxon>
        <taxon>Ecdysozoa</taxon>
        <taxon>Nematoda</taxon>
        <taxon>Chromadorea</taxon>
        <taxon>Rhabditida</taxon>
        <taxon>Rhabditina</taxon>
        <taxon>Rhabditomorpha</taxon>
        <taxon>Strongyloidea</taxon>
        <taxon>Strongylidae</taxon>
        <taxon>Cylicocyclus</taxon>
    </lineage>
</organism>
<keyword evidence="3" id="KW-0964">Secreted</keyword>
<evidence type="ECO:0000256" key="1">
    <source>
        <dbReference type="ARBA" id="ARBA00004613"/>
    </source>
</evidence>
<dbReference type="PANTHER" id="PTHR21700">
    <property type="entry name" value="TRANSTHYRETIN-LIKE FAMILY PROTEIN-RELATED"/>
    <property type="match status" value="1"/>
</dbReference>
<feature type="chain" id="PRO_5041433717" description="Transthyretin-like family protein" evidence="5">
    <location>
        <begin position="21"/>
        <end position="119"/>
    </location>
</feature>
<gene>
    <name evidence="6" type="ORF">CYNAS_LOCUS21135</name>
</gene>
<dbReference type="AlphaFoldDB" id="A0AA36HEE7"/>
<comment type="similarity">
    <text evidence="2">Belongs to the nematode transthyretin-like family.</text>
</comment>
<dbReference type="InterPro" id="IPR038479">
    <property type="entry name" value="Transthyretin-like_sf"/>
</dbReference>
<accession>A0AA36HEE7</accession>
<proteinExistence type="inferred from homology"/>
<comment type="subcellular location">
    <subcellularLocation>
        <location evidence="1">Secreted</location>
    </subcellularLocation>
</comment>
<evidence type="ECO:0008006" key="8">
    <source>
        <dbReference type="Google" id="ProtNLM"/>
    </source>
</evidence>
<keyword evidence="4 5" id="KW-0732">Signal</keyword>
<name>A0AA36HEE7_CYLNA</name>
<dbReference type="Pfam" id="PF01060">
    <property type="entry name" value="TTR-52"/>
    <property type="match status" value="1"/>
</dbReference>
<evidence type="ECO:0000313" key="7">
    <source>
        <dbReference type="Proteomes" id="UP001176961"/>
    </source>
</evidence>
<evidence type="ECO:0000256" key="3">
    <source>
        <dbReference type="ARBA" id="ARBA00022525"/>
    </source>
</evidence>
<reference evidence="6" key="1">
    <citation type="submission" date="2023-07" db="EMBL/GenBank/DDBJ databases">
        <authorList>
            <consortium name="CYATHOMIX"/>
        </authorList>
    </citation>
    <scope>NUCLEOTIDE SEQUENCE</scope>
    <source>
        <strain evidence="6">N/A</strain>
    </source>
</reference>
<evidence type="ECO:0000256" key="4">
    <source>
        <dbReference type="ARBA" id="ARBA00022729"/>
    </source>
</evidence>
<protein>
    <recommendedName>
        <fullName evidence="8">Transthyretin-like family protein</fullName>
    </recommendedName>
</protein>
<dbReference type="PANTHER" id="PTHR21700:SF30">
    <property type="entry name" value="TRANSTHYRETIN-LIKE FAMILY PROTEIN"/>
    <property type="match status" value="1"/>
</dbReference>
<dbReference type="Proteomes" id="UP001176961">
    <property type="component" value="Unassembled WGS sequence"/>
</dbReference>
<comment type="caution">
    <text evidence="6">The sequence shown here is derived from an EMBL/GenBank/DDBJ whole genome shotgun (WGS) entry which is preliminary data.</text>
</comment>
<keyword evidence="7" id="KW-1185">Reference proteome</keyword>
<dbReference type="GO" id="GO:0009986">
    <property type="term" value="C:cell surface"/>
    <property type="evidence" value="ECO:0007669"/>
    <property type="project" value="InterPro"/>
</dbReference>
<sequence>MNHITLKLLLASALIVATSAHNITVKVKGQLICLNKPNLEVYMELREVDKNMPDDTLAWKFVPVMQPFEIEGSHDEWFSIKPYLRILHMCREYKEAIIVRFGERTSDTTINIEYEIGNG</sequence>
<feature type="signal peptide" evidence="5">
    <location>
        <begin position="1"/>
        <end position="20"/>
    </location>
</feature>
<evidence type="ECO:0000313" key="6">
    <source>
        <dbReference type="EMBL" id="CAJ0609152.1"/>
    </source>
</evidence>